<evidence type="ECO:0000313" key="3">
    <source>
        <dbReference type="EMBL" id="MQT88834.1"/>
    </source>
</evidence>
<dbReference type="Proteomes" id="UP000489190">
    <property type="component" value="Unassembled WGS sequence"/>
</dbReference>
<accession>A0A6A7YCA5</accession>
<feature type="domain" description="T6SS Phospholipase effector Tle1-like catalytic" evidence="1">
    <location>
        <begin position="167"/>
        <end position="257"/>
    </location>
</feature>
<evidence type="ECO:0000313" key="5">
    <source>
        <dbReference type="Proteomes" id="UP000489190"/>
    </source>
</evidence>
<comment type="caution">
    <text evidence="2">The sequence shown here is derived from an EMBL/GenBank/DDBJ whole genome shotgun (WGS) entry which is preliminary data.</text>
</comment>
<dbReference type="PANTHER" id="PTHR33840:SF1">
    <property type="entry name" value="TLE1 PHOSPHOLIPASE DOMAIN-CONTAINING PROTEIN"/>
    <property type="match status" value="1"/>
</dbReference>
<dbReference type="AlphaFoldDB" id="A0A6A7YCA5"/>
<evidence type="ECO:0000313" key="2">
    <source>
        <dbReference type="EMBL" id="MQT46617.1"/>
    </source>
</evidence>
<reference evidence="4 5" key="1">
    <citation type="submission" date="2019-10" db="EMBL/GenBank/DDBJ databases">
        <title>Evaluation of single-gene subtyping targets for Pseudomonas.</title>
        <authorList>
            <person name="Reichler S.J."/>
            <person name="Orsi R.H."/>
            <person name="Wiedmann M."/>
            <person name="Martin N.H."/>
            <person name="Murphy S.I."/>
        </authorList>
    </citation>
    <scope>NUCLEOTIDE SEQUENCE [LARGE SCALE GENOMIC DNA]</scope>
    <source>
        <strain evidence="3 5">FSL R10-3254</strain>
        <strain evidence="2 4">FSL R10-3257</strain>
    </source>
</reference>
<dbReference type="EMBL" id="WIWI01000014">
    <property type="protein sequence ID" value="MQT88834.1"/>
    <property type="molecule type" value="Genomic_DNA"/>
</dbReference>
<name>A0A6A7YCA5_9PSED</name>
<gene>
    <name evidence="3" type="ORF">GHO39_06730</name>
    <name evidence="2" type="ORF">GHO40_07725</name>
</gene>
<organism evidence="2 4">
    <name type="scientific">Pseudomonas helleri</name>
    <dbReference type="NCBI Taxonomy" id="1608996"/>
    <lineage>
        <taxon>Bacteria</taxon>
        <taxon>Pseudomonadati</taxon>
        <taxon>Pseudomonadota</taxon>
        <taxon>Gammaproteobacteria</taxon>
        <taxon>Pseudomonadales</taxon>
        <taxon>Pseudomonadaceae</taxon>
        <taxon>Pseudomonas</taxon>
    </lineage>
</organism>
<dbReference type="Pfam" id="PF09994">
    <property type="entry name" value="T6SS_Tle1-like_cat"/>
    <property type="match status" value="1"/>
</dbReference>
<sequence>MGDSSNTKRVLRVGVFFDGTANNQFNSASGQARMAQGLRVESDSSYANATTNIAALYQHYPAQQTFDADGNAVTSLYIGGIGTTTGSADTRFPAQTYGRGSSGVVGKAEQAYAKLLECMTHFIQTAPAASLSRLQLDIFGFSRGAAAARHFANLVISGSFKSQFSLAADFECEIAFIGLFDTVAAMGGLADGGDISDDINPGLNLYLSPGCAKYVVQLAARDEQRRNFALNSIAGQWPMEIAVPGAHADVGGGYPALMSEQVFLTRWQTNLVSPSTPINLTHAWQRASAELPQWQARDLLDPTDPDRLLQVRSDSRRQGSREDPMQQVLAAVFMQRRVFGDLARVYLRIMHSLACEQGVPLKPLTEAACALPDELLPIEASLQAQVRLGAVDLSDEQERVLRQRYVHQSANWNASVGSGEGIIDQAFFNRPQEGGRLIYEQKAPVFG</sequence>
<dbReference type="PANTHER" id="PTHR33840">
    <property type="match status" value="1"/>
</dbReference>
<dbReference type="EMBL" id="WIWJ01000010">
    <property type="protein sequence ID" value="MQT46617.1"/>
    <property type="molecule type" value="Genomic_DNA"/>
</dbReference>
<dbReference type="RefSeq" id="WP_153327405.1">
    <property type="nucleotide sequence ID" value="NZ_WIWI01000014.1"/>
</dbReference>
<evidence type="ECO:0000313" key="4">
    <source>
        <dbReference type="Proteomes" id="UP000441404"/>
    </source>
</evidence>
<protein>
    <submittedName>
        <fullName evidence="2">DUF2235 domain-containing protein</fullName>
    </submittedName>
</protein>
<dbReference type="Proteomes" id="UP000441404">
    <property type="component" value="Unassembled WGS sequence"/>
</dbReference>
<proteinExistence type="predicted"/>
<evidence type="ECO:0000259" key="1">
    <source>
        <dbReference type="Pfam" id="PF09994"/>
    </source>
</evidence>
<dbReference type="InterPro" id="IPR018712">
    <property type="entry name" value="Tle1-like_cat"/>
</dbReference>